<protein>
    <submittedName>
        <fullName evidence="1">Uncharacterized protein</fullName>
    </submittedName>
</protein>
<dbReference type="EMBL" id="LCAK01000003">
    <property type="protein sequence ID" value="KKR88795.1"/>
    <property type="molecule type" value="Genomic_DNA"/>
</dbReference>
<dbReference type="Proteomes" id="UP000033918">
    <property type="component" value="Unassembled WGS sequence"/>
</dbReference>
<proteinExistence type="predicted"/>
<reference evidence="1 2" key="1">
    <citation type="journal article" date="2015" name="Nature">
        <title>rRNA introns, odd ribosomes, and small enigmatic genomes across a large radiation of phyla.</title>
        <authorList>
            <person name="Brown C.T."/>
            <person name="Hug L.A."/>
            <person name="Thomas B.C."/>
            <person name="Sharon I."/>
            <person name="Castelle C.J."/>
            <person name="Singh A."/>
            <person name="Wilkins M.J."/>
            <person name="Williams K.H."/>
            <person name="Banfield J.F."/>
        </authorList>
    </citation>
    <scope>NUCLEOTIDE SEQUENCE [LARGE SCALE GENOMIC DNA]</scope>
</reference>
<evidence type="ECO:0000313" key="1">
    <source>
        <dbReference type="EMBL" id="KKR88795.1"/>
    </source>
</evidence>
<name>A0A0G0WWH3_9BACT</name>
<organism evidence="1 2">
    <name type="scientific">Candidatus Wolfebacteria bacterium GW2011_GWB1_41_12</name>
    <dbReference type="NCBI Taxonomy" id="1619006"/>
    <lineage>
        <taxon>Bacteria</taxon>
        <taxon>Candidatus Wolfeibacteriota</taxon>
    </lineage>
</organism>
<gene>
    <name evidence="1" type="ORF">UU38_C0003G0046</name>
</gene>
<evidence type="ECO:0000313" key="2">
    <source>
        <dbReference type="Proteomes" id="UP000033918"/>
    </source>
</evidence>
<accession>A0A0G0WWH3</accession>
<sequence length="114" mass="12753">MAIESNFENLNSGQFLCNNLRGKTGNDPHWQEINCGKIEIADADLIGKFFGGILTEEDVDKRTEELENLRKEGEDVSESSYALAGLLKNKIIALKGYRKSKEREENSDRSDTAA</sequence>
<comment type="caution">
    <text evidence="1">The sequence shown here is derived from an EMBL/GenBank/DDBJ whole genome shotgun (WGS) entry which is preliminary data.</text>
</comment>
<dbReference type="AlphaFoldDB" id="A0A0G0WWH3"/>